<dbReference type="Pfam" id="PF25691">
    <property type="entry name" value="BW3TFN"/>
    <property type="match status" value="1"/>
</dbReference>
<dbReference type="GeneID" id="29059799"/>
<organism evidence="1 2">
    <name type="scientific">Bacillus phage SalinJah</name>
    <dbReference type="NCBI Taxonomy" id="1837830"/>
    <lineage>
        <taxon>Viruses</taxon>
        <taxon>Duplodnaviria</taxon>
        <taxon>Heunggongvirae</taxon>
        <taxon>Uroviricota</taxon>
        <taxon>Caudoviricetes</taxon>
        <taxon>Herelleviridae</taxon>
        <taxon>Bastillevirinae</taxon>
        <taxon>Wphvirus</taxon>
        <taxon>Wphvirus BPS13</taxon>
    </lineage>
</organism>
<evidence type="ECO:0000313" key="2">
    <source>
        <dbReference type="Proteomes" id="UP000203219"/>
    </source>
</evidence>
<dbReference type="InterPro" id="IPR058040">
    <property type="entry name" value="BW3TFN"/>
</dbReference>
<evidence type="ECO:0008006" key="3">
    <source>
        <dbReference type="Google" id="ProtNLM"/>
    </source>
</evidence>
<name>A0A173GB63_9CAUD</name>
<protein>
    <recommendedName>
        <fullName evidence="3">Minor tail protein</fullName>
    </recommendedName>
</protein>
<accession>A0A173GB63</accession>
<dbReference type="KEGG" id="vg:29059799"/>
<sequence>MSFIKYLHPLWKSMLGKVNDSHTAVVTSIEDAFTDAEKDAMDLIKDANLETATGEWLDEYGDIFGVFRKDNEKDEDYRRRIINWILTERGTIGSIKDAIEKWLDDPEADVEIYEPFKNVFFLNKSKLNGPDHLLGRYYTSAVIDVRFTKHVPVEILDEIRKFKPAGVTAKLTRLPNRNRNDYVIQEAKLLRSRNYATKSNIWLEMWRPAGIGTIPTSADKTTLMKPRNVYTSTNSMVSSTTAFPADVSNKIVSRTHTSLTSNPASEQIELGPEFAKLINRKKIQMCLNLTKDISQIKTDGEGSTQYWIGMELRVKYTTGNDVWYQCRELPTNSPVYGVGKIDPLPNYNYSDVVLKSEYEIDPNRTVDKVWINFITRGLIGTVTLRGARLDVLDEIPTALNATSFTTLPAQSVQYPLSGVPVSGIIGGTNLLVDKSPINFPVTGLSNQTTNPTGFVAGSSADAEGNKLTVAFDYEYIPKDPNAEIPANAALTLQGSNPYPQFSRTMISKSNMKGRVHRLVILDRGYVPFNSLNIRSDYLDGTIVITNLKIVKGDYWTLNNADWFKQPDLDKLNTADGAELITTSSSSIGSYPSQIMQFDIFKVFTDRYGSNFFANKPTVKDKQAYIQGLIRNLRVSVKINASANEGKRMYFSARRWDALKSEWDIVDTVITSAQTGLIDDAIVLTPDNIDKYICQDGYVYIALTGVTHTATDAKTELKTDLFSTRVEFKRGTTVFTTTGFPTTPLPDDPSWKPIPATDYDKLQTNSNTSYISVEQDPTKLTQSPFIMAAYYLPDVIEKAIGPHIFRGVDDHQGRVQVSKNLLSDLGFRMIARGALTSAGATSSGFEMSYYNVGQKRWVTLQAMNTNNTLEFVNSDHRIDVPVSWRSSIVDEEGYIRLALRGRNTDATTTRAAIELTYSELRVGLSLPNPNSIPKGENRNLLLWTKDWGVEYGAAEPNKGSNIWHNNVSFITNRKYNGGTVAYTATNWGSLRYKVETLSGRDILKVGDKVVLSVDCRIPELSSTDSRNLEFYWTYAPNNGAIAGKVTNQWQRLYIETTMTAGMMAPSSALRFEVGTLPAGGTFEFANYMLIKKPSGELNAPYEQAPEEYLISQYTMNQNAQYTISSGLLAHLGKPITVAVDVELVNAVPINLGNGSNRTGTELQAALNDGTYQYYGSWQRTDNVRNFKGRIYNTVVLTTEVYKSLTAGIYIQCFGDYIYVGYPSVYVGQDVRDPWKVAPEDIGAPSHLYDTQELISYLANNKDRTYYTVVDNDIIGYKRMERIIPVAAVNPNSPKPYPKIKFANKEWYMIPQDKINAEGADHVYYSANLKGGMLGNKGYRGVYISEFGNVNPEGGFQDVMTPEQLANFTPANRIAEYLPSYNKNKVINSNVDTNFPYGDSEVFTLANMPRQSRVTKCTYTQAQGYAELKCIEPRDAFLQLGSYNDVWKDIKAGDNVTISVDMRTDDTDVQMYLRLFFYVNGYYEKNSPLFNITKDWTRYTFSSQALANTTGTMGRIRFVDTPTNLNKTVQLRNIMINKGDTIPYIEGNNKQERIDELDIIHESMIKITKE</sequence>
<dbReference type="EMBL" id="KX011169">
    <property type="protein sequence ID" value="ANH50547.1"/>
    <property type="molecule type" value="Genomic_DNA"/>
</dbReference>
<proteinExistence type="predicted"/>
<dbReference type="Proteomes" id="UP000203219">
    <property type="component" value="Segment"/>
</dbReference>
<evidence type="ECO:0000313" key="1">
    <source>
        <dbReference type="EMBL" id="ANH50547.1"/>
    </source>
</evidence>
<reference evidence="2" key="1">
    <citation type="submission" date="2016-04" db="EMBL/GenBank/DDBJ databases">
        <authorList>
            <person name="Adebesin M.O."/>
            <person name="Ahama K."/>
            <person name="Alekasir E.M."/>
            <person name="Ali S."/>
            <person name="Aligholizadeh E."/>
            <person name="Allison J.M."/>
            <person name="Alzaher A."/>
            <person name="Andaya C.D."/>
            <person name="Asfaw S."/>
            <person name="Bansal N."/>
            <person name="Beauchard M.A."/>
            <person name="Betancourt K.A."/>
            <person name="Bhatia B."/>
            <person name="Boretti N.A."/>
            <person name="Brondi J.N."/>
            <person name="Byrd C.E."/>
            <person name="Cao A."/>
            <person name="Cardosa E.A."/>
            <person name="Carter A."/>
            <person name="Chen S."/>
            <person name="Chen Y."/>
            <person name="Clara V.K."/>
            <person name="Cobuzzi M."/>
            <person name="Conn O.L."/>
            <person name="Crosby I.A."/>
            <person name="Daly S.B."/>
            <person name="Depaz I.X."/>
            <person name="Dhaurali S."/>
            <person name="Dowdy K.M."/>
            <person name="Edokobi N.B."/>
            <person name="Ekanayake A.B."/>
            <person name="Ekekwe S.O."/>
            <person name="Emond M.A."/>
            <person name="Endres L."/>
            <person name="Eng S."/>
            <person name="Felkoski S.A."/>
            <person name="Gant C.D."/>
            <person name="Gaskin B."/>
            <person name="Gondal S."/>
            <person name="Gutmann J."/>
            <person name="Ha T.-A."/>
            <person name="Habteyes H."/>
            <person name="Hariri O."/>
            <person name="Healey R.M."/>
            <person name="Heins J.L."/>
            <person name="Henderson A.L."/>
            <person name="Hernandez F.M."/>
            <person name="Hoang P.T."/>
            <person name="Hope K.T."/>
            <person name="Husna A."/>
            <person name="Hussain A."/>
            <person name="Imani O."/>
            <person name="Jackson N.L."/>
            <person name="Jacob V.M."/>
            <person name="Kang C."/>
            <person name="Kantov R.M."/>
            <person name="Kavuru S."/>
            <person name="Kerr M.S."/>
            <person name="Khan O.A."/>
            <person name="Khan T.M."/>
            <person name="King T."/>
            <person name="Kulkarni R."/>
            <person name="Li A."/>
            <person name="Maczka C."/>
            <person name="Maisonet E."/>
            <person name="Majethia P.M."/>
            <person name="Malik D.A."/>
            <person name="Mariam A."/>
            <person name="Marquess E.B."/>
            <person name="Mattison J."/>
            <person name="Mcdonald N."/>
            <person name="Mehr S."/>
            <person name="Mengers S.R."/>
            <person name="Michaels D.P."/>
            <person name="Mondal S."/>
            <person name="Monney D.B."/>
            <person name="Nakhleh S.I."/>
            <person name="Ndubuizu N.C."/>
            <person name="Nguyen A.H."/>
            <person name="Nguyen K.M."/>
            <person name="Nguyen M.T."/>
            <person name="Nicholas M.L."/>
            <person name="Nimalan J.P."/>
            <person name="O'Connell R.A."/>
            <person name="Odoi E."/>
            <person name="Ojo L."/>
            <person name="Okoye A.E."/>
            <person name="Olateru-Olagbegi O."/>
            <person name="Osei K.V."/>
            <person name="Osei-Tutu A."/>
            <person name="Palilla A.M."/>
            <person name="Pancholi S."/>
            <person name="Park J.H."/>
            <person name="Patel K."/>
            <person name="Patel P."/>
            <person name="Pennington E."/>
            <person name="Peterson R.E."/>
            <person name="Pon J."/>
            <person name="Pourkarim H."/>
            <person name="Reed M.L."/>
            <person name="Rottman V."/>
            <person name="Salazar J."/>
            <person name="Samet S."/>
            <person name="Sendze O."/>
            <person name="Stelmack M.A."/>
            <person name="Stinnett R."/>
            <person name="Tchouaga A.L."/>
            <person name="Thompson E.M."/>
            <person name="Tran N.G."/>
            <person name="Truong T."/>
            <person name="Udo J.A."/>
            <person name="Verona L.T."/>
            <person name="Vu T.-Q."/>
            <person name="Wade J."/>
            <person name="Wang N.Q."/>
            <person name="Waters Z.M."/>
            <person name="Wellman R.J."/>
            <person name="Woldegabreal S."/>
            <person name="Yee A.C."/>
            <person name="Yirefu M."/>
            <person name="Zahangir S."/>
            <person name="Zhai Y."/>
            <person name="Devine C.L."/>
            <person name="Liao K."/>
            <person name="Prasad P.K."/>
            <person name="Ruthenberg K.J."/>
            <person name="Shonk J.A."/>
            <person name="Way M."/>
            <person name="Yousufi H.K."/>
            <person name="Cao L."/>
            <person name="Fox J."/>
            <person name="Hobbs E."/>
            <person name="Kilic S."/>
            <person name="Nunn R."/>
            <person name="Patel R."/>
            <person name="Rubenstein M."/>
            <person name="Cresawn S.G."/>
            <person name="Russell D.A."/>
            <person name="Pope W.H."/>
            <person name="Jacobs-Sera D."/>
            <person name="Hendrix R.W."/>
            <person name="Hatfull G.F."/>
            <person name="Erill I."/>
            <person name="Caruso S.M."/>
        </authorList>
    </citation>
    <scope>NUCLEOTIDE SEQUENCE [LARGE SCALE GENOMIC DNA]</scope>
</reference>
<dbReference type="Gene3D" id="2.60.120.260">
    <property type="entry name" value="Galactose-binding domain-like"/>
    <property type="match status" value="1"/>
</dbReference>
<gene>
    <name evidence="1" type="ORF">SALINJAH_111</name>
</gene>
<dbReference type="RefSeq" id="YP_009282065.1">
    <property type="nucleotide sequence ID" value="NC_031034.1"/>
</dbReference>